<name>A0A0A2AIK3_PROMR</name>
<sequence>MAKKLSEKQKEEIVNFFKSGKSIDQLSKEFNYTKLTIVRNLKKNLGETRYLELFKKNKLTTHSFKSKEKESKFNNEEDNSSIKNKIENNYDKELLNKKSEELLLFQNPFTEIVPLDYEIENSTQKDLSSIPICEVVFPKVVYMIVNNKIELETKFLKDYPDWHFLAEEELNRKTIEIYNDMKIAKRFCNKEHKIIKVPNTEVFKIVSPILISRGITRIINEEKLIAL</sequence>
<dbReference type="eggNOG" id="COG2963">
    <property type="taxonomic scope" value="Bacteria"/>
</dbReference>
<gene>
    <name evidence="1" type="ORF">EU98_1887</name>
</gene>
<dbReference type="Proteomes" id="UP000030533">
    <property type="component" value="Unassembled WGS sequence"/>
</dbReference>
<dbReference type="EMBL" id="JNAO01000013">
    <property type="protein sequence ID" value="KGG00355.1"/>
    <property type="molecule type" value="Genomic_DNA"/>
</dbReference>
<protein>
    <submittedName>
        <fullName evidence="1">Uncharacterized protein</fullName>
    </submittedName>
</protein>
<evidence type="ECO:0000313" key="2">
    <source>
        <dbReference type="Proteomes" id="UP000030533"/>
    </source>
</evidence>
<evidence type="ECO:0000313" key="1">
    <source>
        <dbReference type="EMBL" id="KGG00355.1"/>
    </source>
</evidence>
<reference evidence="2" key="1">
    <citation type="journal article" date="2014" name="Sci. Data">
        <title>Genomes of diverse isolates of the marine cyanobacterium Prochlorococcus.</title>
        <authorList>
            <person name="Biller S."/>
            <person name="Berube P."/>
            <person name="Thompson J."/>
            <person name="Kelly L."/>
            <person name="Roggensack S."/>
            <person name="Awad L."/>
            <person name="Roache-Johnson K."/>
            <person name="Ding H."/>
            <person name="Giovannoni S.J."/>
            <person name="Moore L.R."/>
            <person name="Chisholm S.W."/>
        </authorList>
    </citation>
    <scope>NUCLEOTIDE SEQUENCE [LARGE SCALE GENOMIC DNA]</scope>
    <source>
        <strain evidence="2">MIT 9314</strain>
    </source>
</reference>
<accession>A0A0A2AIK3</accession>
<proteinExistence type="predicted"/>
<dbReference type="AlphaFoldDB" id="A0A0A2AIK3"/>
<dbReference type="STRING" id="167548.EU98_1887"/>
<organism evidence="1 2">
    <name type="scientific">Prochlorococcus marinus str. MIT 9314</name>
    <dbReference type="NCBI Taxonomy" id="167548"/>
    <lineage>
        <taxon>Bacteria</taxon>
        <taxon>Bacillati</taxon>
        <taxon>Cyanobacteriota</taxon>
        <taxon>Cyanophyceae</taxon>
        <taxon>Synechococcales</taxon>
        <taxon>Prochlorococcaceae</taxon>
        <taxon>Prochlorococcus</taxon>
    </lineage>
</organism>
<dbReference type="RefSeq" id="WP_032516500.1">
    <property type="nucleotide sequence ID" value="NZ_JNAO01000013.1"/>
</dbReference>
<comment type="caution">
    <text evidence="1">The sequence shown here is derived from an EMBL/GenBank/DDBJ whole genome shotgun (WGS) entry which is preliminary data.</text>
</comment>